<proteinExistence type="predicted"/>
<feature type="compositionally biased region" description="Low complexity" evidence="1">
    <location>
        <begin position="56"/>
        <end position="70"/>
    </location>
</feature>
<evidence type="ECO:0000313" key="3">
    <source>
        <dbReference type="Proteomes" id="UP001189429"/>
    </source>
</evidence>
<dbReference type="Proteomes" id="UP001189429">
    <property type="component" value="Unassembled WGS sequence"/>
</dbReference>
<dbReference type="EMBL" id="CAUYUJ010017605">
    <property type="protein sequence ID" value="CAK0876205.1"/>
    <property type="molecule type" value="Genomic_DNA"/>
</dbReference>
<organism evidence="2 3">
    <name type="scientific">Prorocentrum cordatum</name>
    <dbReference type="NCBI Taxonomy" id="2364126"/>
    <lineage>
        <taxon>Eukaryota</taxon>
        <taxon>Sar</taxon>
        <taxon>Alveolata</taxon>
        <taxon>Dinophyceae</taxon>
        <taxon>Prorocentrales</taxon>
        <taxon>Prorocentraceae</taxon>
        <taxon>Prorocentrum</taxon>
    </lineage>
</organism>
<feature type="non-terminal residue" evidence="2">
    <location>
        <position position="202"/>
    </location>
</feature>
<evidence type="ECO:0000313" key="2">
    <source>
        <dbReference type="EMBL" id="CAK0876205.1"/>
    </source>
</evidence>
<feature type="non-terminal residue" evidence="2">
    <location>
        <position position="1"/>
    </location>
</feature>
<protein>
    <submittedName>
        <fullName evidence="2">Uncharacterized protein</fullName>
    </submittedName>
</protein>
<keyword evidence="3" id="KW-1185">Reference proteome</keyword>
<evidence type="ECO:0000256" key="1">
    <source>
        <dbReference type="SAM" id="MobiDB-lite"/>
    </source>
</evidence>
<name>A0ABN9VUS4_9DINO</name>
<feature type="region of interest" description="Disordered" evidence="1">
    <location>
        <begin position="135"/>
        <end position="175"/>
    </location>
</feature>
<comment type="caution">
    <text evidence="2">The sequence shown here is derived from an EMBL/GenBank/DDBJ whole genome shotgun (WGS) entry which is preliminary data.</text>
</comment>
<feature type="region of interest" description="Disordered" evidence="1">
    <location>
        <begin position="1"/>
        <end position="39"/>
    </location>
</feature>
<feature type="compositionally biased region" description="Basic and acidic residues" evidence="1">
    <location>
        <begin position="164"/>
        <end position="175"/>
    </location>
</feature>
<gene>
    <name evidence="2" type="ORF">PCOR1329_LOCUS60655</name>
</gene>
<sequence length="202" mass="20919">GLRSGRALARRPLQRPAARPRCGRPPPRGGLGAGPRGSAQAVVAGRGGLVGAAVAARRAGAARAVRGEGANPRRQRGGPEGQARHVPGVREAAEAAGGRRPGLGPGCAPVTPAAKCLEALQGVPMARCSRARRATHISGPSPLPCGRLGSTARRAHGSLQSEPPRPREAAKRDGPRTVLACRPCRENFLETLQEVLRSITRR</sequence>
<feature type="region of interest" description="Disordered" evidence="1">
    <location>
        <begin position="56"/>
        <end position="87"/>
    </location>
</feature>
<accession>A0ABN9VUS4</accession>
<reference evidence="2" key="1">
    <citation type="submission" date="2023-10" db="EMBL/GenBank/DDBJ databases">
        <authorList>
            <person name="Chen Y."/>
            <person name="Shah S."/>
            <person name="Dougan E. K."/>
            <person name="Thang M."/>
            <person name="Chan C."/>
        </authorList>
    </citation>
    <scope>NUCLEOTIDE SEQUENCE [LARGE SCALE GENOMIC DNA]</scope>
</reference>